<feature type="transmembrane region" description="Helical" evidence="7">
    <location>
        <begin position="211"/>
        <end position="232"/>
    </location>
</feature>
<keyword evidence="3 7" id="KW-1003">Cell membrane</keyword>
<dbReference type="NCBIfam" id="TIGR01398">
    <property type="entry name" value="FlhA"/>
    <property type="match status" value="1"/>
</dbReference>
<sequence length="699" mass="74912">MNAMTNLLRLPTQMFSGSQFKGLAGPILIIMILSMMVLPLPPFLLDLLFTFNIAMSVMVLLVSMYTMKALDFAAFPAVLLFSTLLRLSLNVASTRVVLMNGHTGPDAAGKVIEAFGHFLVGGNFAVGVMVFIILVLINFMVITKGAGRIAEVGARFMLDAMPGKQMAIDADLNAGLIGEEVARKRRQEVAQEADFYGSMDGASKFVRGDAIAGLLIMVINIIGGLVVGMVQHGLDFSTAGKTYTLLAIGDGLVAQIPALVISTAAGVIVSRVTTDEDVGSQLTGQLFSNPQVLFLTAGIVGLLGMIPGMPNLAFLLIAGGLVWLGRRLVQRKPQQQAAQEAAAAQAANLAPGSEMAEATWDDVAMVDPLGMQVGYRLIPLVDQSQQGELLGRIKSIRKKIAQDIGFLVPVVHIRDNLEIKPNTYVITLKDVEIGRGEAFPNQWMAINPGQVSGTLPGAPTRDPAFGLPAVWIDASQRQQAQVYGYTVVDACTVMATHLNHLIQTHAAELLGRQEVQQLLDQIAKTAPKLTEDLVPKVLSLSTLHKVLQNLLDEEVPIRDMRTILDVMAEHAPTIKDPTELTTLTRLALGRAITQQLFPGDGEMQVIGLDGALDGVLQQALGSSGGIEPGIADNLLHQAQAAIQRQEQMGLAPVLVVQHSLRVLLSRFLRRSLPQLKVLSHAEIPDSRTIKITAAIGGRG</sequence>
<evidence type="ECO:0000313" key="8">
    <source>
        <dbReference type="EMBL" id="OAK66470.1"/>
    </source>
</evidence>
<dbReference type="Gene3D" id="3.40.50.12790">
    <property type="entry name" value="FHIPEP family, domain 4"/>
    <property type="match status" value="1"/>
</dbReference>
<evidence type="ECO:0000256" key="5">
    <source>
        <dbReference type="ARBA" id="ARBA00022989"/>
    </source>
</evidence>
<comment type="similarity">
    <text evidence="2 7">Belongs to the FHIPEP (flagella/HR/invasion proteins export pore) family.</text>
</comment>
<feature type="transmembrane region" description="Helical" evidence="7">
    <location>
        <begin position="312"/>
        <end position="329"/>
    </location>
</feature>
<dbReference type="Gene3D" id="1.10.8.540">
    <property type="entry name" value="FHIPEP family, domain 3"/>
    <property type="match status" value="1"/>
</dbReference>
<dbReference type="Gene3D" id="3.40.30.60">
    <property type="entry name" value="FHIPEP family, domain 1"/>
    <property type="match status" value="1"/>
</dbReference>
<keyword evidence="4 7" id="KW-0812">Transmembrane</keyword>
<feature type="transmembrane region" description="Helical" evidence="7">
    <location>
        <begin position="252"/>
        <end position="274"/>
    </location>
</feature>
<dbReference type="InterPro" id="IPR042193">
    <property type="entry name" value="FHIPEP_3"/>
</dbReference>
<comment type="caution">
    <text evidence="8">The sequence shown here is derived from an EMBL/GenBank/DDBJ whole genome shotgun (WGS) entry which is preliminary data.</text>
</comment>
<dbReference type="Pfam" id="PF00771">
    <property type="entry name" value="FHIPEP"/>
    <property type="match status" value="1"/>
</dbReference>
<keyword evidence="6 7" id="KW-0472">Membrane</keyword>
<dbReference type="InterPro" id="IPR042194">
    <property type="entry name" value="FHIPEP_1"/>
</dbReference>
<keyword evidence="8" id="KW-0282">Flagellum</keyword>
<evidence type="ECO:0000256" key="6">
    <source>
        <dbReference type="ARBA" id="ARBA00023136"/>
    </source>
</evidence>
<dbReference type="PANTHER" id="PTHR30161">
    <property type="entry name" value="FLAGELLAR EXPORT PROTEIN, MEMBRANE FLHA SUBUNIT-RELATED"/>
    <property type="match status" value="1"/>
</dbReference>
<organism evidence="8 9">
    <name type="scientific">Variovorax paradoxus</name>
    <dbReference type="NCBI Taxonomy" id="34073"/>
    <lineage>
        <taxon>Bacteria</taxon>
        <taxon>Pseudomonadati</taxon>
        <taxon>Pseudomonadota</taxon>
        <taxon>Betaproteobacteria</taxon>
        <taxon>Burkholderiales</taxon>
        <taxon>Comamonadaceae</taxon>
        <taxon>Variovorax</taxon>
    </lineage>
</organism>
<feature type="transmembrane region" description="Helical" evidence="7">
    <location>
        <begin position="47"/>
        <end position="65"/>
    </location>
</feature>
<evidence type="ECO:0000256" key="1">
    <source>
        <dbReference type="ARBA" id="ARBA00004651"/>
    </source>
</evidence>
<dbReference type="PRINTS" id="PR00949">
    <property type="entry name" value="TYPE3IMAPROT"/>
</dbReference>
<dbReference type="Proteomes" id="UP000077852">
    <property type="component" value="Unassembled WGS sequence"/>
</dbReference>
<feature type="transmembrane region" description="Helical" evidence="7">
    <location>
        <begin position="118"/>
        <end position="141"/>
    </location>
</feature>
<reference evidence="8 9" key="1">
    <citation type="submission" date="2016-03" db="EMBL/GenBank/DDBJ databases">
        <title>Genome sequence of Variovorax paradoxus KB5.</title>
        <authorList>
            <person name="Jeong H."/>
            <person name="Hong C.E."/>
            <person name="Jo S.H."/>
            <person name="Park J.M."/>
        </authorList>
    </citation>
    <scope>NUCLEOTIDE SEQUENCE [LARGE SCALE GENOMIC DNA]</scope>
    <source>
        <strain evidence="8 9">KB5</strain>
    </source>
</reference>
<dbReference type="GO" id="GO:0044780">
    <property type="term" value="P:bacterial-type flagellum assembly"/>
    <property type="evidence" value="ECO:0007669"/>
    <property type="project" value="InterPro"/>
</dbReference>
<gene>
    <name evidence="7" type="primary">flhA</name>
    <name evidence="8" type="ORF">A3K87_07285</name>
</gene>
<dbReference type="PANTHER" id="PTHR30161:SF1">
    <property type="entry name" value="FLAGELLAR BIOSYNTHESIS PROTEIN FLHA-RELATED"/>
    <property type="match status" value="1"/>
</dbReference>
<evidence type="ECO:0000256" key="7">
    <source>
        <dbReference type="RuleBase" id="RU364093"/>
    </source>
</evidence>
<dbReference type="InterPro" id="IPR001712">
    <property type="entry name" value="T3SS_FHIPEP"/>
</dbReference>
<proteinExistence type="inferred from homology"/>
<dbReference type="AlphaFoldDB" id="A0AA91DRT9"/>
<protein>
    <recommendedName>
        <fullName evidence="7">Flagellar biosynthesis protein FlhA</fullName>
    </recommendedName>
</protein>
<accession>A0AA91DRT9</accession>
<dbReference type="RefSeq" id="WP_081266206.1">
    <property type="nucleotide sequence ID" value="NZ_LVHG01000024.1"/>
</dbReference>
<dbReference type="GO" id="GO:0009306">
    <property type="term" value="P:protein secretion"/>
    <property type="evidence" value="ECO:0007669"/>
    <property type="project" value="InterPro"/>
</dbReference>
<dbReference type="PIRSF" id="PIRSF005419">
    <property type="entry name" value="FlhA"/>
    <property type="match status" value="1"/>
</dbReference>
<keyword evidence="7" id="KW-1006">Bacterial flagellum protein export</keyword>
<comment type="subcellular location">
    <subcellularLocation>
        <location evidence="1 7">Cell membrane</location>
        <topology evidence="1 7">Multi-pass membrane protein</topology>
    </subcellularLocation>
</comment>
<keyword evidence="8" id="KW-0969">Cilium</keyword>
<dbReference type="EMBL" id="LVHG01000024">
    <property type="protein sequence ID" value="OAK66470.1"/>
    <property type="molecule type" value="Genomic_DNA"/>
</dbReference>
<keyword evidence="5 7" id="KW-1133">Transmembrane helix</keyword>
<evidence type="ECO:0000313" key="9">
    <source>
        <dbReference type="Proteomes" id="UP000077852"/>
    </source>
</evidence>
<evidence type="ECO:0000256" key="3">
    <source>
        <dbReference type="ARBA" id="ARBA00022475"/>
    </source>
</evidence>
<dbReference type="GO" id="GO:0005886">
    <property type="term" value="C:plasma membrane"/>
    <property type="evidence" value="ECO:0007669"/>
    <property type="project" value="UniProtKB-SubCell"/>
</dbReference>
<evidence type="ECO:0000256" key="4">
    <source>
        <dbReference type="ARBA" id="ARBA00022692"/>
    </source>
</evidence>
<comment type="function">
    <text evidence="7">Required for formation of the rod structure of the flagellar apparatus. Together with FliI and FliH, may constitute the export apparatus of flagellin.</text>
</comment>
<dbReference type="InterPro" id="IPR006301">
    <property type="entry name" value="FlhA"/>
</dbReference>
<evidence type="ECO:0000256" key="2">
    <source>
        <dbReference type="ARBA" id="ARBA00008835"/>
    </source>
</evidence>
<name>A0AA91DRT9_VARPD</name>
<feature type="transmembrane region" description="Helical" evidence="7">
    <location>
        <begin position="77"/>
        <end position="98"/>
    </location>
</feature>
<keyword evidence="7" id="KW-1005">Bacterial flagellum biogenesis</keyword>
<feature type="transmembrane region" description="Helical" evidence="7">
    <location>
        <begin position="20"/>
        <end position="41"/>
    </location>
</feature>
<keyword evidence="8" id="KW-0966">Cell projection</keyword>
<keyword evidence="7" id="KW-0653">Protein transport</keyword>
<keyword evidence="7" id="KW-0813">Transport</keyword>
<dbReference type="InterPro" id="IPR042196">
    <property type="entry name" value="FHIPEP_4"/>
</dbReference>